<dbReference type="Pfam" id="PF00940">
    <property type="entry name" value="RNA_pol"/>
    <property type="match status" value="1"/>
</dbReference>
<dbReference type="PANTHER" id="PTHR10102">
    <property type="entry name" value="DNA-DIRECTED RNA POLYMERASE, MITOCHONDRIAL"/>
    <property type="match status" value="1"/>
</dbReference>
<organism evidence="10">
    <name type="scientific">Spumella elongata</name>
    <dbReference type="NCBI Taxonomy" id="89044"/>
    <lineage>
        <taxon>Eukaryota</taxon>
        <taxon>Sar</taxon>
        <taxon>Stramenopiles</taxon>
        <taxon>Ochrophyta</taxon>
        <taxon>Chrysophyceae</taxon>
        <taxon>Chromulinales</taxon>
        <taxon>Chromulinaceae</taxon>
        <taxon>Spumella</taxon>
    </lineage>
</organism>
<dbReference type="AlphaFoldDB" id="A0A7S3HMT1"/>
<keyword evidence="7" id="KW-0804">Transcription</keyword>
<evidence type="ECO:0000256" key="3">
    <source>
        <dbReference type="ARBA" id="ARBA00022478"/>
    </source>
</evidence>
<comment type="similarity">
    <text evidence="1">Belongs to the phage and mitochondrial RNA polymerase family.</text>
</comment>
<keyword evidence="3" id="KW-0240">DNA-directed RNA polymerase</keyword>
<evidence type="ECO:0000256" key="4">
    <source>
        <dbReference type="ARBA" id="ARBA00022679"/>
    </source>
</evidence>
<dbReference type="Gene3D" id="1.10.287.280">
    <property type="match status" value="1"/>
</dbReference>
<evidence type="ECO:0000256" key="6">
    <source>
        <dbReference type="ARBA" id="ARBA00022946"/>
    </source>
</evidence>
<evidence type="ECO:0000256" key="7">
    <source>
        <dbReference type="ARBA" id="ARBA00023163"/>
    </source>
</evidence>
<protein>
    <recommendedName>
        <fullName evidence="2">DNA-directed RNA polymerase</fullName>
        <ecNumber evidence="2">2.7.7.6</ecNumber>
    </recommendedName>
</protein>
<evidence type="ECO:0000256" key="2">
    <source>
        <dbReference type="ARBA" id="ARBA00012418"/>
    </source>
</evidence>
<dbReference type="EC" id="2.7.7.6" evidence="2"/>
<name>A0A7S3HMT1_9STRA</name>
<keyword evidence="5" id="KW-0548">Nucleotidyltransferase</keyword>
<dbReference type="InterPro" id="IPR002092">
    <property type="entry name" value="DNA-dir_Rpol_phage-type"/>
</dbReference>
<keyword evidence="6" id="KW-0809">Transit peptide</keyword>
<sequence>MLRSAATLSRNRLRKTAMGHTSSSVSLSGVKFSTVPAPLTIQQIIMRANASAMDGAVLAEKLSEQKYAANTSAFNISTSNAANDDIFFQQSNDEFAFLRAKFDALPEFSGQLGESAEETAEKAAQAAAMIKRQLKIEEAQLLEASDLYQETFKNLAKMGRGTAMKSAQKLMLQWYEPLVVALKKEILAIRAGELGTSSHFQHYGPYLVQLPVEKLAVITLTTMLNCTLRNGNTGTKLVSIAMEISDMVEAESHVFYLKQEKEAPFWQKKLLDTSSRVANVRALNSFNNRLRKVAKGEMWTDAAKAKVGTKLIDVLLKTAVDDKGVSAFVYSNNFYVQKLPYASKQTGQSMAVKRMGFVHMEPAKFLEFSKLSLKDSTLLMPRYLPMLVPPKRWDNREFSGAYFTMKAPMMKAISAQQRMAVRHGELNDVLDALDYLGQTGWRINPVVHTVIKDAWAAKLSIAELPGADPLPMPEESACFRTVREINASKERYYARREAEEEMKKKAAEERGEVYTPPAVPIRDPNAVIEDPDEVRFDERFYKYLCSRVAKKNGEMHSIRCDVTIKLNIAEKFKDEVMFFPHNIDFRGRAYPIPPNLSHLGNDFCRGIMMFDKAKKLGPVGLRWLKIHVTNLFGNNKISLDDRVKWADANMDKIRASVAEPLGGERWWSTAEEPFQALAAMAEIVKAIDSGNPEEYMCSLAVHQDGSCNGLQHYAGLGRDAQGGAAVNLVPHDVPQDVYSKVLTKVLAKVEADAELPDNDPRALEGICARIVRGYVSRKVIKQTVMTSVYGVTQSGARAQVEARLHEVLQLDNGTITPEREKEVSAAAAYLAKLTLLSLSEMFSSARGIMDWLGTCAKLVAQHDSAMSWVTPLGLPVIQPYRKIQQHTVSTVMQSITLTEHSDLLPISLSKQKSAFPPNFVHSMDATHMMMTCLKMKKLGLTFAAVHDSYWTHPSDIPVMNDLLREAFVELYSLPLLEDLRDSLEMRFPDIDFPPLPERGQLDINLVKSSQFFFH</sequence>
<evidence type="ECO:0000256" key="1">
    <source>
        <dbReference type="ARBA" id="ARBA00009493"/>
    </source>
</evidence>
<dbReference type="InterPro" id="IPR037159">
    <property type="entry name" value="RNA_POL_N_sf"/>
</dbReference>
<dbReference type="InterPro" id="IPR046950">
    <property type="entry name" value="DNA-dir_Rpol_C_phage-type"/>
</dbReference>
<dbReference type="Pfam" id="PF14700">
    <property type="entry name" value="RPOL_N"/>
    <property type="match status" value="1"/>
</dbReference>
<keyword evidence="4" id="KW-0808">Transferase</keyword>
<dbReference type="PANTHER" id="PTHR10102:SF0">
    <property type="entry name" value="DNA-DIRECTED RNA POLYMERASE, MITOCHONDRIAL"/>
    <property type="match status" value="1"/>
</dbReference>
<dbReference type="Gene3D" id="1.10.150.20">
    <property type="entry name" value="5' to 3' exonuclease, C-terminal subdomain"/>
    <property type="match status" value="1"/>
</dbReference>
<dbReference type="EMBL" id="HBIC01056463">
    <property type="protein sequence ID" value="CAE0300073.1"/>
    <property type="molecule type" value="Transcribed_RNA"/>
</dbReference>
<evidence type="ECO:0000256" key="5">
    <source>
        <dbReference type="ARBA" id="ARBA00022695"/>
    </source>
</evidence>
<proteinExistence type="inferred from homology"/>
<dbReference type="InterPro" id="IPR029262">
    <property type="entry name" value="RPOL_N"/>
</dbReference>
<evidence type="ECO:0000313" key="10">
    <source>
        <dbReference type="EMBL" id="CAE0300073.1"/>
    </source>
</evidence>
<dbReference type="GO" id="GO:0034245">
    <property type="term" value="C:mitochondrial DNA-directed RNA polymerase complex"/>
    <property type="evidence" value="ECO:0007669"/>
    <property type="project" value="TreeGrafter"/>
</dbReference>
<dbReference type="Gene3D" id="1.10.1320.10">
    <property type="entry name" value="DNA-directed RNA polymerase, N-terminal domain"/>
    <property type="match status" value="1"/>
</dbReference>
<gene>
    <name evidence="10" type="ORF">SELO1098_LOCUS28928</name>
</gene>
<dbReference type="GO" id="GO:0003899">
    <property type="term" value="F:DNA-directed RNA polymerase activity"/>
    <property type="evidence" value="ECO:0007669"/>
    <property type="project" value="UniProtKB-EC"/>
</dbReference>
<dbReference type="InterPro" id="IPR043502">
    <property type="entry name" value="DNA/RNA_pol_sf"/>
</dbReference>
<accession>A0A7S3HMT1</accession>
<evidence type="ECO:0000256" key="8">
    <source>
        <dbReference type="ARBA" id="ARBA00048552"/>
    </source>
</evidence>
<dbReference type="SUPFAM" id="SSF56672">
    <property type="entry name" value="DNA/RNA polymerases"/>
    <property type="match status" value="1"/>
</dbReference>
<comment type="catalytic activity">
    <reaction evidence="8">
        <text>RNA(n) + a ribonucleoside 5'-triphosphate = RNA(n+1) + diphosphate</text>
        <dbReference type="Rhea" id="RHEA:21248"/>
        <dbReference type="Rhea" id="RHEA-COMP:14527"/>
        <dbReference type="Rhea" id="RHEA-COMP:17342"/>
        <dbReference type="ChEBI" id="CHEBI:33019"/>
        <dbReference type="ChEBI" id="CHEBI:61557"/>
        <dbReference type="ChEBI" id="CHEBI:140395"/>
        <dbReference type="EC" id="2.7.7.6"/>
    </reaction>
</comment>
<evidence type="ECO:0000259" key="9">
    <source>
        <dbReference type="SMART" id="SM01311"/>
    </source>
</evidence>
<feature type="domain" description="DNA-directed RNA polymerase N-terminal" evidence="9">
    <location>
        <begin position="131"/>
        <end position="438"/>
    </location>
</feature>
<reference evidence="10" key="1">
    <citation type="submission" date="2021-01" db="EMBL/GenBank/DDBJ databases">
        <authorList>
            <person name="Corre E."/>
            <person name="Pelletier E."/>
            <person name="Niang G."/>
            <person name="Scheremetjew M."/>
            <person name="Finn R."/>
            <person name="Kale V."/>
            <person name="Holt S."/>
            <person name="Cochrane G."/>
            <person name="Meng A."/>
            <person name="Brown T."/>
            <person name="Cohen L."/>
        </authorList>
    </citation>
    <scope>NUCLEOTIDE SEQUENCE</scope>
    <source>
        <strain evidence="10">CCAP 955/1</strain>
    </source>
</reference>
<dbReference type="FunFam" id="1.10.287.280:FF:000001">
    <property type="entry name" value="DNA-directed RNA polymerase"/>
    <property type="match status" value="1"/>
</dbReference>
<dbReference type="GO" id="GO:0003677">
    <property type="term" value="F:DNA binding"/>
    <property type="evidence" value="ECO:0007669"/>
    <property type="project" value="InterPro"/>
</dbReference>
<dbReference type="SMART" id="SM01311">
    <property type="entry name" value="RPOL_N"/>
    <property type="match status" value="1"/>
</dbReference>
<dbReference type="PROSITE" id="PS00489">
    <property type="entry name" value="RNA_POL_PHAGE_2"/>
    <property type="match status" value="1"/>
</dbReference>
<dbReference type="GO" id="GO:0006390">
    <property type="term" value="P:mitochondrial transcription"/>
    <property type="evidence" value="ECO:0007669"/>
    <property type="project" value="TreeGrafter"/>
</dbReference>